<accession>A0A1H8TI20</accession>
<dbReference type="NCBIfam" id="TIGR04354">
    <property type="entry name" value="amphi-Trp"/>
    <property type="match status" value="1"/>
</dbReference>
<dbReference type="Pfam" id="PF20068">
    <property type="entry name" value="Amphi-Trp"/>
    <property type="match status" value="1"/>
</dbReference>
<dbReference type="RefSeq" id="WP_089825245.1">
    <property type="nucleotide sequence ID" value="NZ_FODV01000007.1"/>
</dbReference>
<sequence length="97" mass="11525">MPELPNDESNKQRVVTDGYFEREVRLSREMTATFLRELADQLEDDNELTVSGDDWEIPFRFGEPIEVEVEFIGERKRELEIELEFEWAEDEGQLNVE</sequence>
<organism evidence="2 3">
    <name type="scientific">Halogranum amylolyticum</name>
    <dbReference type="NCBI Taxonomy" id="660520"/>
    <lineage>
        <taxon>Archaea</taxon>
        <taxon>Methanobacteriati</taxon>
        <taxon>Methanobacteriota</taxon>
        <taxon>Stenosarchaea group</taxon>
        <taxon>Halobacteria</taxon>
        <taxon>Halobacteriales</taxon>
        <taxon>Haloferacaceae</taxon>
    </lineage>
</organism>
<gene>
    <name evidence="2" type="ORF">SAMN04487948_10783</name>
</gene>
<dbReference type="InterPro" id="IPR027598">
    <property type="entry name" value="Amphi-Trp_dom"/>
</dbReference>
<dbReference type="Proteomes" id="UP000199126">
    <property type="component" value="Unassembled WGS sequence"/>
</dbReference>
<name>A0A1H8TI20_9EURY</name>
<evidence type="ECO:0000313" key="2">
    <source>
        <dbReference type="EMBL" id="SEO90730.1"/>
    </source>
</evidence>
<dbReference type="AlphaFoldDB" id="A0A1H8TI20"/>
<protein>
    <submittedName>
        <fullName evidence="2">Amphi-Trp domain-containing protein</fullName>
    </submittedName>
</protein>
<keyword evidence="3" id="KW-1185">Reference proteome</keyword>
<dbReference type="OrthoDB" id="194858at2157"/>
<proteinExistence type="predicted"/>
<evidence type="ECO:0000313" key="3">
    <source>
        <dbReference type="Proteomes" id="UP000199126"/>
    </source>
</evidence>
<evidence type="ECO:0000259" key="1">
    <source>
        <dbReference type="Pfam" id="PF20068"/>
    </source>
</evidence>
<dbReference type="EMBL" id="FODV01000007">
    <property type="protein sequence ID" value="SEO90730.1"/>
    <property type="molecule type" value="Genomic_DNA"/>
</dbReference>
<feature type="domain" description="Amphi-Trp" evidence="1">
    <location>
        <begin position="19"/>
        <end position="92"/>
    </location>
</feature>
<reference evidence="3" key="1">
    <citation type="submission" date="2016-10" db="EMBL/GenBank/DDBJ databases">
        <authorList>
            <person name="Varghese N."/>
            <person name="Submissions S."/>
        </authorList>
    </citation>
    <scope>NUCLEOTIDE SEQUENCE [LARGE SCALE GENOMIC DNA]</scope>
    <source>
        <strain evidence="3">CGMCC 1.10121</strain>
    </source>
</reference>